<reference evidence="1 3" key="1">
    <citation type="submission" date="2020-12" db="EMBL/GenBank/DDBJ databases">
        <title>Concerted genomic and epigenomic changes stabilize Arabidopsis allopolyploids.</title>
        <authorList>
            <person name="Chen Z."/>
        </authorList>
    </citation>
    <scope>NUCLEOTIDE SEQUENCE [LARGE SCALE GENOMIC DNA]</scope>
    <source>
        <strain evidence="1">Allo738</strain>
        <tissue evidence="1">Leaf</tissue>
    </source>
</reference>
<dbReference type="EMBL" id="JAEFBK010000007">
    <property type="protein sequence ID" value="KAG7587554.1"/>
    <property type="molecule type" value="Genomic_DNA"/>
</dbReference>
<evidence type="ECO:0000313" key="2">
    <source>
        <dbReference type="EMBL" id="KAG7652205.1"/>
    </source>
</evidence>
<sequence>MGSQLLECCFRFVFYCHSHSSNCFP</sequence>
<protein>
    <submittedName>
        <fullName evidence="1">Uncharacterized protein</fullName>
    </submittedName>
</protein>
<proteinExistence type="predicted"/>
<name>A0A8T2BRD5_9BRAS</name>
<keyword evidence="3" id="KW-1185">Reference proteome</keyword>
<dbReference type="EMBL" id="JAEFBK010000001">
    <property type="protein sequence ID" value="KAG7652205.1"/>
    <property type="molecule type" value="Genomic_DNA"/>
</dbReference>
<dbReference type="AlphaFoldDB" id="A0A8T2BRD5"/>
<evidence type="ECO:0000313" key="1">
    <source>
        <dbReference type="EMBL" id="KAG7587554.1"/>
    </source>
</evidence>
<evidence type="ECO:0000313" key="3">
    <source>
        <dbReference type="Proteomes" id="UP000694240"/>
    </source>
</evidence>
<dbReference type="Proteomes" id="UP000694240">
    <property type="component" value="Chromosome 7"/>
</dbReference>
<gene>
    <name evidence="1" type="ORF">ISN45_Aa02g027270</name>
    <name evidence="2" type="ORF">ISN45_At01g069690</name>
</gene>
<dbReference type="Proteomes" id="UP000694240">
    <property type="component" value="Chromosome 1"/>
</dbReference>
<comment type="caution">
    <text evidence="1">The sequence shown here is derived from an EMBL/GenBank/DDBJ whole genome shotgun (WGS) entry which is preliminary data.</text>
</comment>
<organism evidence="1 3">
    <name type="scientific">Arabidopsis thaliana x Arabidopsis arenosa</name>
    <dbReference type="NCBI Taxonomy" id="1240361"/>
    <lineage>
        <taxon>Eukaryota</taxon>
        <taxon>Viridiplantae</taxon>
        <taxon>Streptophyta</taxon>
        <taxon>Embryophyta</taxon>
        <taxon>Tracheophyta</taxon>
        <taxon>Spermatophyta</taxon>
        <taxon>Magnoliopsida</taxon>
        <taxon>eudicotyledons</taxon>
        <taxon>Gunneridae</taxon>
        <taxon>Pentapetalae</taxon>
        <taxon>rosids</taxon>
        <taxon>malvids</taxon>
        <taxon>Brassicales</taxon>
        <taxon>Brassicaceae</taxon>
        <taxon>Camelineae</taxon>
        <taxon>Arabidopsis</taxon>
    </lineage>
</organism>
<accession>A0A8T2BRD5</accession>